<reference evidence="2 3" key="1">
    <citation type="journal article" date="2016" name="Int. J. Syst. Evol. Microbiol.">
        <title>Panacibacter ginsenosidivorans gen. nov., sp. nov., with ginsenoside converting activity isolated from soil of a ginseng field.</title>
        <authorList>
            <person name="Siddiqi M.Z."/>
            <person name="Muhammad Shafi S."/>
            <person name="Choi K.D."/>
            <person name="Im W.T."/>
        </authorList>
    </citation>
    <scope>NUCLEOTIDE SEQUENCE [LARGE SCALE GENOMIC DNA]</scope>
    <source>
        <strain evidence="2 3">Gsoil1550</strain>
    </source>
</reference>
<accession>A0A5B8V747</accession>
<name>A0A5B8V747_9BACT</name>
<keyword evidence="1" id="KW-0812">Transmembrane</keyword>
<dbReference type="Proteomes" id="UP000321533">
    <property type="component" value="Chromosome"/>
</dbReference>
<evidence type="ECO:0008006" key="4">
    <source>
        <dbReference type="Google" id="ProtNLM"/>
    </source>
</evidence>
<gene>
    <name evidence="2" type="ORF">FRZ67_07975</name>
</gene>
<dbReference type="EMBL" id="CP042435">
    <property type="protein sequence ID" value="QEC67234.1"/>
    <property type="molecule type" value="Genomic_DNA"/>
</dbReference>
<dbReference type="RefSeq" id="WP_147189041.1">
    <property type="nucleotide sequence ID" value="NZ_CP042435.1"/>
</dbReference>
<evidence type="ECO:0000313" key="2">
    <source>
        <dbReference type="EMBL" id="QEC67234.1"/>
    </source>
</evidence>
<evidence type="ECO:0000256" key="1">
    <source>
        <dbReference type="SAM" id="Phobius"/>
    </source>
</evidence>
<feature type="transmembrane region" description="Helical" evidence="1">
    <location>
        <begin position="38"/>
        <end position="61"/>
    </location>
</feature>
<proteinExistence type="predicted"/>
<protein>
    <recommendedName>
        <fullName evidence="4">Peptidase</fullName>
    </recommendedName>
</protein>
<dbReference type="KEGG" id="pgin:FRZ67_07975"/>
<dbReference type="AlphaFoldDB" id="A0A5B8V747"/>
<evidence type="ECO:0000313" key="3">
    <source>
        <dbReference type="Proteomes" id="UP000321533"/>
    </source>
</evidence>
<organism evidence="2 3">
    <name type="scientific">Panacibacter ginsenosidivorans</name>
    <dbReference type="NCBI Taxonomy" id="1813871"/>
    <lineage>
        <taxon>Bacteria</taxon>
        <taxon>Pseudomonadati</taxon>
        <taxon>Bacteroidota</taxon>
        <taxon>Chitinophagia</taxon>
        <taxon>Chitinophagales</taxon>
        <taxon>Chitinophagaceae</taxon>
        <taxon>Panacibacter</taxon>
    </lineage>
</organism>
<keyword evidence="3" id="KW-1185">Reference proteome</keyword>
<sequence>MSETENEATVKRRQNRYRLVVMNDDTYEEVITFKLSRLSVYVALSSIFILLVGLTVALLVLTPLKFYIPGYGNNTSRAELQVLKMRTDSLQQAIIYKDQYLDGLKKILNGGNAVQLDTTTLKVPKAERVND</sequence>
<keyword evidence="1" id="KW-0472">Membrane</keyword>
<keyword evidence="1" id="KW-1133">Transmembrane helix</keyword>
<dbReference type="OrthoDB" id="9814377at2"/>